<dbReference type="EMBL" id="LGYO01000013">
    <property type="protein sequence ID" value="KNZ42414.1"/>
    <property type="molecule type" value="Genomic_DNA"/>
</dbReference>
<dbReference type="RefSeq" id="WP_050739572.1">
    <property type="nucleotide sequence ID" value="NZ_LGYO01000013.1"/>
</dbReference>
<evidence type="ECO:0000313" key="1">
    <source>
        <dbReference type="EMBL" id="KNZ42414.1"/>
    </source>
</evidence>
<reference evidence="2" key="1">
    <citation type="submission" date="2015-07" db="EMBL/GenBank/DDBJ databases">
        <title>Draft genome sequence of Acetobacterium bakii DSM 8293, a potential psychrophilic chemical producer through syngas fermentation.</title>
        <authorList>
            <person name="Song Y."/>
            <person name="Hwang S."/>
            <person name="Cho B.-K."/>
        </authorList>
    </citation>
    <scope>NUCLEOTIDE SEQUENCE [LARGE SCALE GENOMIC DNA]</scope>
    <source>
        <strain evidence="2">DSM 8239</strain>
    </source>
</reference>
<protein>
    <submittedName>
        <fullName evidence="1">Uncharacterized protein</fullName>
    </submittedName>
</protein>
<name>A0A0L6U1N4_9FIRM</name>
<dbReference type="STRING" id="52689.AKG39_06510"/>
<dbReference type="Proteomes" id="UP000036873">
    <property type="component" value="Unassembled WGS sequence"/>
</dbReference>
<organism evidence="1 2">
    <name type="scientific">Acetobacterium bakii</name>
    <dbReference type="NCBI Taxonomy" id="52689"/>
    <lineage>
        <taxon>Bacteria</taxon>
        <taxon>Bacillati</taxon>
        <taxon>Bacillota</taxon>
        <taxon>Clostridia</taxon>
        <taxon>Eubacteriales</taxon>
        <taxon>Eubacteriaceae</taxon>
        <taxon>Acetobacterium</taxon>
    </lineage>
</organism>
<proteinExistence type="predicted"/>
<evidence type="ECO:0000313" key="2">
    <source>
        <dbReference type="Proteomes" id="UP000036873"/>
    </source>
</evidence>
<comment type="caution">
    <text evidence="1">The sequence shown here is derived from an EMBL/GenBank/DDBJ whole genome shotgun (WGS) entry which is preliminary data.</text>
</comment>
<dbReference type="OrthoDB" id="1777999at2"/>
<accession>A0A0L6U1N4</accession>
<gene>
    <name evidence="1" type="ORF">AKG39_06510</name>
</gene>
<dbReference type="AlphaFoldDB" id="A0A0L6U1N4"/>
<keyword evidence="2" id="KW-1185">Reference proteome</keyword>
<sequence>MRNNITNLRPIYDIKAEPERSYLLAKEKPLIDILNEIQPNNHWQTDYFHAQFDEIDMKPILIRSLNYLKAHQKEYIDMSYDENAVVKYQSKELMGHQVMMACKALQCIEKRNYKDAYYRLWYCIDGLSSITSEGRYINLNEYLIYRSLISYFIQSLDQKEMAIKKKLRERM</sequence>